<comment type="caution">
    <text evidence="2">The sequence shown here is derived from an EMBL/GenBank/DDBJ whole genome shotgun (WGS) entry which is preliminary data.</text>
</comment>
<proteinExistence type="predicted"/>
<sequence>MAFISFTKLCPEVREMVWIEAVHNESNGRIFFLHMESLCVMPTRNNISSLLGVNPESRKVALRHYPVKISIYKLPQQMNNSCLSFAKWCARTANVQWEVARSGENGVDTGGSDRRELELYWHHHVLPNLGAANNQLINDFGAAGERQQPRLRGCIYLKATNEQFLMSYGVSNRDNATKIRSAPSHCAHLVTQDPRPDLCAYQIALDRKAHILGKESLHKYEIPRRCMSLRLPIEVRRTIRDLFIVEVKKDSRVPQNNTNNASGSAPILTRVTNSVYPLWQDPEFQEWMAAVFPRVHQLLQPPRPRLLTYEVLGSQSRTLVGRVEAETKTCLGI</sequence>
<keyword evidence="3" id="KW-1185">Reference proteome</keyword>
<protein>
    <recommendedName>
        <fullName evidence="1">2EXR domain-containing protein</fullName>
    </recommendedName>
</protein>
<dbReference type="EMBL" id="JAQQWI010000012">
    <property type="protein sequence ID" value="KAK8015832.1"/>
    <property type="molecule type" value="Genomic_DNA"/>
</dbReference>
<dbReference type="Pfam" id="PF20150">
    <property type="entry name" value="2EXR"/>
    <property type="match status" value="1"/>
</dbReference>
<name>A0ABR1RM05_9PEZI</name>
<gene>
    <name evidence="2" type="ORF">PG991_008720</name>
</gene>
<feature type="domain" description="2EXR" evidence="1">
    <location>
        <begin position="3"/>
        <end position="70"/>
    </location>
</feature>
<evidence type="ECO:0000313" key="2">
    <source>
        <dbReference type="EMBL" id="KAK8015832.1"/>
    </source>
</evidence>
<evidence type="ECO:0000259" key="1">
    <source>
        <dbReference type="Pfam" id="PF20150"/>
    </source>
</evidence>
<evidence type="ECO:0000313" key="3">
    <source>
        <dbReference type="Proteomes" id="UP001396898"/>
    </source>
</evidence>
<dbReference type="Proteomes" id="UP001396898">
    <property type="component" value="Unassembled WGS sequence"/>
</dbReference>
<reference evidence="2 3" key="1">
    <citation type="submission" date="2023-01" db="EMBL/GenBank/DDBJ databases">
        <title>Analysis of 21 Apiospora genomes using comparative genomics revels a genus with tremendous synthesis potential of carbohydrate active enzymes and secondary metabolites.</title>
        <authorList>
            <person name="Sorensen T."/>
        </authorList>
    </citation>
    <scope>NUCLEOTIDE SEQUENCE [LARGE SCALE GENOMIC DNA]</scope>
    <source>
        <strain evidence="2 3">CBS 20057</strain>
    </source>
</reference>
<organism evidence="2 3">
    <name type="scientific">Apiospora marii</name>
    <dbReference type="NCBI Taxonomy" id="335849"/>
    <lineage>
        <taxon>Eukaryota</taxon>
        <taxon>Fungi</taxon>
        <taxon>Dikarya</taxon>
        <taxon>Ascomycota</taxon>
        <taxon>Pezizomycotina</taxon>
        <taxon>Sordariomycetes</taxon>
        <taxon>Xylariomycetidae</taxon>
        <taxon>Amphisphaeriales</taxon>
        <taxon>Apiosporaceae</taxon>
        <taxon>Apiospora</taxon>
    </lineage>
</organism>
<dbReference type="InterPro" id="IPR045518">
    <property type="entry name" value="2EXR"/>
</dbReference>
<accession>A0ABR1RM05</accession>